<dbReference type="OrthoDB" id="5428495at2759"/>
<proteinExistence type="predicted"/>
<evidence type="ECO:0000313" key="7">
    <source>
        <dbReference type="Proteomes" id="UP000758603"/>
    </source>
</evidence>
<dbReference type="InterPro" id="IPR051104">
    <property type="entry name" value="FAD_monoxygenase"/>
</dbReference>
<dbReference type="InterPro" id="IPR002938">
    <property type="entry name" value="FAD-bd"/>
</dbReference>
<name>A0A9P8UHB9_9PEZI</name>
<dbReference type="GeneID" id="70127062"/>
<dbReference type="GO" id="GO:0071949">
    <property type="term" value="F:FAD binding"/>
    <property type="evidence" value="ECO:0007669"/>
    <property type="project" value="InterPro"/>
</dbReference>
<dbReference type="GO" id="GO:0044550">
    <property type="term" value="P:secondary metabolite biosynthetic process"/>
    <property type="evidence" value="ECO:0007669"/>
    <property type="project" value="TreeGrafter"/>
</dbReference>
<dbReference type="GO" id="GO:0016491">
    <property type="term" value="F:oxidoreductase activity"/>
    <property type="evidence" value="ECO:0007669"/>
    <property type="project" value="UniProtKB-KW"/>
</dbReference>
<keyword evidence="3" id="KW-0274">FAD</keyword>
<comment type="pathway">
    <text evidence="1">Secondary metabolite biosynthesis.</text>
</comment>
<dbReference type="Proteomes" id="UP000758603">
    <property type="component" value="Unassembled WGS sequence"/>
</dbReference>
<evidence type="ECO:0000313" key="6">
    <source>
        <dbReference type="EMBL" id="KAH6652224.1"/>
    </source>
</evidence>
<dbReference type="EMBL" id="JAGPXC010000006">
    <property type="protein sequence ID" value="KAH6652224.1"/>
    <property type="molecule type" value="Genomic_DNA"/>
</dbReference>
<dbReference type="InterPro" id="IPR036188">
    <property type="entry name" value="FAD/NAD-bd_sf"/>
</dbReference>
<dbReference type="PANTHER" id="PTHR46720:SF1">
    <property type="entry name" value="HYDROXYLASE, PUTATIVE (AFU_ORTHOLOGUE AFUA_8G06050)-RELATED"/>
    <property type="match status" value="1"/>
</dbReference>
<evidence type="ECO:0000256" key="3">
    <source>
        <dbReference type="ARBA" id="ARBA00022827"/>
    </source>
</evidence>
<dbReference type="SUPFAM" id="SSF54373">
    <property type="entry name" value="FAD-linked reductases, C-terminal domain"/>
    <property type="match status" value="1"/>
</dbReference>
<gene>
    <name evidence="6" type="ORF">BKA67DRAFT_520332</name>
</gene>
<comment type="caution">
    <text evidence="6">The sequence shown here is derived from an EMBL/GenBank/DDBJ whole genome shotgun (WGS) entry which is preliminary data.</text>
</comment>
<sequence>MTPKVYRAPLTVAIIGGGIGGLCTALSLHHHCGSSVDINVYEQAPQYKEIGAGVGIGVNAAKLLNKLGIADAVSKISGKRSKVWISFRKFDDGTDVVTVPSADTEEIKQLPVHRAEFLDLLVDIINQREAAKLHTNKCCAKLTLIGEQDLENEVLIAFQDGTTVTANLVIGCDGIHSAVRSQFATDKPEYSGRIAYRGLVPISEIQDWWGFDTYAVTWLGKNRHFLCFPISNNRTLNIVAFVAEKEENLGDLIESWTALGHKAEIFEAFNGFEEKVQKLIRLMPEQPSKWLINDRKPLDQWTYLDGKVVLLGDAAHAMTPHQGAGAGQAIEDGYILGRALKDYLGSPSPPKPGDLETWAQVYQHVRLPRAQKVARTSRDAVEIYQAQADFMKDLPFDQCVPEINRRVQARMGWIWTDDIDAEYDLAVENRRKP</sequence>
<reference evidence="6" key="1">
    <citation type="journal article" date="2021" name="Nat. Commun.">
        <title>Genetic determinants of endophytism in the Arabidopsis root mycobiome.</title>
        <authorList>
            <person name="Mesny F."/>
            <person name="Miyauchi S."/>
            <person name="Thiergart T."/>
            <person name="Pickel B."/>
            <person name="Atanasova L."/>
            <person name="Karlsson M."/>
            <person name="Huettel B."/>
            <person name="Barry K.W."/>
            <person name="Haridas S."/>
            <person name="Chen C."/>
            <person name="Bauer D."/>
            <person name="Andreopoulos W."/>
            <person name="Pangilinan J."/>
            <person name="LaButti K."/>
            <person name="Riley R."/>
            <person name="Lipzen A."/>
            <person name="Clum A."/>
            <person name="Drula E."/>
            <person name="Henrissat B."/>
            <person name="Kohler A."/>
            <person name="Grigoriev I.V."/>
            <person name="Martin F.M."/>
            <person name="Hacquard S."/>
        </authorList>
    </citation>
    <scope>NUCLEOTIDE SEQUENCE</scope>
    <source>
        <strain evidence="6">MPI-SDFR-AT-0073</strain>
    </source>
</reference>
<feature type="domain" description="FAD-binding" evidence="5">
    <location>
        <begin position="11"/>
        <end position="375"/>
    </location>
</feature>
<accession>A0A9P8UHB9</accession>
<evidence type="ECO:0000256" key="2">
    <source>
        <dbReference type="ARBA" id="ARBA00022630"/>
    </source>
</evidence>
<dbReference type="SUPFAM" id="SSF51905">
    <property type="entry name" value="FAD/NAD(P)-binding domain"/>
    <property type="match status" value="1"/>
</dbReference>
<dbReference type="PANTHER" id="PTHR46720">
    <property type="entry name" value="HYDROXYLASE, PUTATIVE (AFU_ORTHOLOGUE AFUA_3G01460)-RELATED"/>
    <property type="match status" value="1"/>
</dbReference>
<evidence type="ECO:0000259" key="5">
    <source>
        <dbReference type="Pfam" id="PF01494"/>
    </source>
</evidence>
<dbReference type="Pfam" id="PF01494">
    <property type="entry name" value="FAD_binding_3"/>
    <property type="match status" value="1"/>
</dbReference>
<evidence type="ECO:0000256" key="4">
    <source>
        <dbReference type="ARBA" id="ARBA00023002"/>
    </source>
</evidence>
<dbReference type="AlphaFoldDB" id="A0A9P8UHB9"/>
<protein>
    <recommendedName>
        <fullName evidence="5">FAD-binding domain-containing protein</fullName>
    </recommendedName>
</protein>
<organism evidence="6 7">
    <name type="scientific">Truncatella angustata</name>
    <dbReference type="NCBI Taxonomy" id="152316"/>
    <lineage>
        <taxon>Eukaryota</taxon>
        <taxon>Fungi</taxon>
        <taxon>Dikarya</taxon>
        <taxon>Ascomycota</taxon>
        <taxon>Pezizomycotina</taxon>
        <taxon>Sordariomycetes</taxon>
        <taxon>Xylariomycetidae</taxon>
        <taxon>Amphisphaeriales</taxon>
        <taxon>Sporocadaceae</taxon>
        <taxon>Truncatella</taxon>
    </lineage>
</organism>
<dbReference type="RefSeq" id="XP_045956502.1">
    <property type="nucleotide sequence ID" value="XM_046098170.1"/>
</dbReference>
<keyword evidence="2" id="KW-0285">Flavoprotein</keyword>
<dbReference type="Gene3D" id="3.50.50.60">
    <property type="entry name" value="FAD/NAD(P)-binding domain"/>
    <property type="match status" value="1"/>
</dbReference>
<keyword evidence="7" id="KW-1185">Reference proteome</keyword>
<evidence type="ECO:0000256" key="1">
    <source>
        <dbReference type="ARBA" id="ARBA00005179"/>
    </source>
</evidence>
<dbReference type="PRINTS" id="PR00420">
    <property type="entry name" value="RNGMNOXGNASE"/>
</dbReference>
<keyword evidence="4" id="KW-0560">Oxidoreductase</keyword>